<sequence>MSEAFTLTRLTRLDARLVPYDWAWARDNAAAIAAHWDVRKAAKPTLFDGRVLLACACAVTDGACRIDLFEAAFSEFLAFREGGSPDAAVTNAFAAVVPWSRDGAAVLGVMGRDSANAGQIYFPCGTPDHSDVREDDRVDLVGSAAREFREETGLRIPSDAAPEWLLVSGERQHAFLHPVHFPEEAASLIARMEKHRAAEAEPELAGFVAVHSGADLDADRMPGFVRAYLTASYR</sequence>
<proteinExistence type="predicted"/>
<dbReference type="Gene3D" id="3.90.79.10">
    <property type="entry name" value="Nucleoside Triphosphate Pyrophosphohydrolase"/>
    <property type="match status" value="1"/>
</dbReference>
<evidence type="ECO:0000313" key="1">
    <source>
        <dbReference type="EMBL" id="MDN3592500.1"/>
    </source>
</evidence>
<keyword evidence="1" id="KW-0378">Hydrolase</keyword>
<keyword evidence="2" id="KW-1185">Reference proteome</keyword>
<protein>
    <submittedName>
        <fullName evidence="1">NUDIX hydrolase</fullName>
    </submittedName>
</protein>
<dbReference type="EMBL" id="JAUFPX010000017">
    <property type="protein sequence ID" value="MDN3592500.1"/>
    <property type="molecule type" value="Genomic_DNA"/>
</dbReference>
<dbReference type="GO" id="GO:0004601">
    <property type="term" value="F:peroxidase activity"/>
    <property type="evidence" value="ECO:0007669"/>
    <property type="project" value="UniProtKB-KW"/>
</dbReference>
<evidence type="ECO:0000313" key="2">
    <source>
        <dbReference type="Proteomes" id="UP001224644"/>
    </source>
</evidence>
<dbReference type="SUPFAM" id="SSF55811">
    <property type="entry name" value="Nudix"/>
    <property type="match status" value="1"/>
</dbReference>
<accession>A0ABT8BMC5</accession>
<comment type="caution">
    <text evidence="1">The sequence shown here is derived from an EMBL/GenBank/DDBJ whole genome shotgun (WGS) entry which is preliminary data.</text>
</comment>
<dbReference type="InterPro" id="IPR015797">
    <property type="entry name" value="NUDIX_hydrolase-like_dom_sf"/>
</dbReference>
<dbReference type="RefSeq" id="WP_238228192.1">
    <property type="nucleotide sequence ID" value="NZ_BPQD01000041.1"/>
</dbReference>
<keyword evidence="1" id="KW-0560">Oxidoreductase</keyword>
<gene>
    <name evidence="1" type="ORF">QWZ12_18065</name>
</gene>
<name>A0ABT8BMC5_9HYPH</name>
<dbReference type="Proteomes" id="UP001224644">
    <property type="component" value="Unassembled WGS sequence"/>
</dbReference>
<reference evidence="2" key="1">
    <citation type="journal article" date="2019" name="Int. J. Syst. Evol. Microbiol.">
        <title>The Global Catalogue of Microorganisms (GCM) 10K type strain sequencing project: providing services to taxonomists for standard genome sequencing and annotation.</title>
        <authorList>
            <consortium name="The Broad Institute Genomics Platform"/>
            <consortium name="The Broad Institute Genome Sequencing Center for Infectious Disease"/>
            <person name="Wu L."/>
            <person name="Ma J."/>
        </authorList>
    </citation>
    <scope>NUCLEOTIDE SEQUENCE [LARGE SCALE GENOMIC DNA]</scope>
    <source>
        <strain evidence="2">CECT 7069</strain>
    </source>
</reference>
<keyword evidence="1" id="KW-0575">Peroxidase</keyword>
<organism evidence="1 2">
    <name type="scientific">Methylobacterium adhaesivum</name>
    <dbReference type="NCBI Taxonomy" id="333297"/>
    <lineage>
        <taxon>Bacteria</taxon>
        <taxon>Pseudomonadati</taxon>
        <taxon>Pseudomonadota</taxon>
        <taxon>Alphaproteobacteria</taxon>
        <taxon>Hyphomicrobiales</taxon>
        <taxon>Methylobacteriaceae</taxon>
        <taxon>Methylobacterium</taxon>
    </lineage>
</organism>
<dbReference type="GO" id="GO:0016787">
    <property type="term" value="F:hydrolase activity"/>
    <property type="evidence" value="ECO:0007669"/>
    <property type="project" value="UniProtKB-KW"/>
</dbReference>